<keyword evidence="2" id="KW-1185">Reference proteome</keyword>
<proteinExistence type="predicted"/>
<sequence>MELFLCFHKTIGWVGRDGELHRFLVRGLHSDLPSQILPVPLQAELNGETFSRSSFVDG</sequence>
<protein>
    <submittedName>
        <fullName evidence="1">Uncharacterized protein</fullName>
    </submittedName>
</protein>
<dbReference type="AlphaFoldDB" id="A0A9P6DT58"/>
<name>A0A9P6DT58_9AGAM</name>
<gene>
    <name evidence="1" type="ORF">BS47DRAFT_1349315</name>
</gene>
<organism evidence="1 2">
    <name type="scientific">Hydnum rufescens UP504</name>
    <dbReference type="NCBI Taxonomy" id="1448309"/>
    <lineage>
        <taxon>Eukaryota</taxon>
        <taxon>Fungi</taxon>
        <taxon>Dikarya</taxon>
        <taxon>Basidiomycota</taxon>
        <taxon>Agaricomycotina</taxon>
        <taxon>Agaricomycetes</taxon>
        <taxon>Cantharellales</taxon>
        <taxon>Hydnaceae</taxon>
        <taxon>Hydnum</taxon>
    </lineage>
</organism>
<comment type="caution">
    <text evidence="1">The sequence shown here is derived from an EMBL/GenBank/DDBJ whole genome shotgun (WGS) entry which is preliminary data.</text>
</comment>
<dbReference type="EMBL" id="MU129037">
    <property type="protein sequence ID" value="KAF9509320.1"/>
    <property type="molecule type" value="Genomic_DNA"/>
</dbReference>
<reference evidence="1" key="1">
    <citation type="journal article" date="2020" name="Nat. Commun.">
        <title>Large-scale genome sequencing of mycorrhizal fungi provides insights into the early evolution of symbiotic traits.</title>
        <authorList>
            <person name="Miyauchi S."/>
            <person name="Kiss E."/>
            <person name="Kuo A."/>
            <person name="Drula E."/>
            <person name="Kohler A."/>
            <person name="Sanchez-Garcia M."/>
            <person name="Morin E."/>
            <person name="Andreopoulos B."/>
            <person name="Barry K.W."/>
            <person name="Bonito G."/>
            <person name="Buee M."/>
            <person name="Carver A."/>
            <person name="Chen C."/>
            <person name="Cichocki N."/>
            <person name="Clum A."/>
            <person name="Culley D."/>
            <person name="Crous P.W."/>
            <person name="Fauchery L."/>
            <person name="Girlanda M."/>
            <person name="Hayes R.D."/>
            <person name="Keri Z."/>
            <person name="LaButti K."/>
            <person name="Lipzen A."/>
            <person name="Lombard V."/>
            <person name="Magnuson J."/>
            <person name="Maillard F."/>
            <person name="Murat C."/>
            <person name="Nolan M."/>
            <person name="Ohm R.A."/>
            <person name="Pangilinan J."/>
            <person name="Pereira M.F."/>
            <person name="Perotto S."/>
            <person name="Peter M."/>
            <person name="Pfister S."/>
            <person name="Riley R."/>
            <person name="Sitrit Y."/>
            <person name="Stielow J.B."/>
            <person name="Szollosi G."/>
            <person name="Zifcakova L."/>
            <person name="Stursova M."/>
            <person name="Spatafora J.W."/>
            <person name="Tedersoo L."/>
            <person name="Vaario L.M."/>
            <person name="Yamada A."/>
            <person name="Yan M."/>
            <person name="Wang P."/>
            <person name="Xu J."/>
            <person name="Bruns T."/>
            <person name="Baldrian P."/>
            <person name="Vilgalys R."/>
            <person name="Dunand C."/>
            <person name="Henrissat B."/>
            <person name="Grigoriev I.V."/>
            <person name="Hibbett D."/>
            <person name="Nagy L.G."/>
            <person name="Martin F.M."/>
        </authorList>
    </citation>
    <scope>NUCLEOTIDE SEQUENCE</scope>
    <source>
        <strain evidence="1">UP504</strain>
    </source>
</reference>
<evidence type="ECO:0000313" key="1">
    <source>
        <dbReference type="EMBL" id="KAF9509320.1"/>
    </source>
</evidence>
<dbReference type="Proteomes" id="UP000886523">
    <property type="component" value="Unassembled WGS sequence"/>
</dbReference>
<accession>A0A9P6DT58</accession>
<evidence type="ECO:0000313" key="2">
    <source>
        <dbReference type="Proteomes" id="UP000886523"/>
    </source>
</evidence>